<comment type="caution">
    <text evidence="3">The sequence shown here is derived from an EMBL/GenBank/DDBJ whole genome shotgun (WGS) entry which is preliminary data.</text>
</comment>
<feature type="active site" description="Proton donor" evidence="1">
    <location>
        <position position="68"/>
    </location>
</feature>
<dbReference type="InterPro" id="IPR005235">
    <property type="entry name" value="YmdB-like"/>
</dbReference>
<dbReference type="CDD" id="cd07382">
    <property type="entry name" value="MPP_DR1281"/>
    <property type="match status" value="1"/>
</dbReference>
<gene>
    <name evidence="3" type="ORF">J2D77_07095</name>
</gene>
<feature type="binding site" evidence="2">
    <location>
        <position position="39"/>
    </location>
    <ligand>
        <name>Fe cation</name>
        <dbReference type="ChEBI" id="CHEBI:24875"/>
        <label>1</label>
    </ligand>
</feature>
<feature type="binding site" evidence="2">
    <location>
        <position position="67"/>
    </location>
    <ligand>
        <name>Fe cation</name>
        <dbReference type="ChEBI" id="CHEBI:24875"/>
        <label>2</label>
    </ligand>
</feature>
<evidence type="ECO:0000256" key="1">
    <source>
        <dbReference type="PIRSR" id="PIRSR004789-50"/>
    </source>
</evidence>
<dbReference type="Proteomes" id="UP000664073">
    <property type="component" value="Unassembled WGS sequence"/>
</dbReference>
<name>A0A939KQ69_9PROT</name>
<dbReference type="GO" id="GO:0004113">
    <property type="term" value="F:2',3'-cyclic-nucleotide 3'-phosphodiesterase activity"/>
    <property type="evidence" value="ECO:0007669"/>
    <property type="project" value="TreeGrafter"/>
</dbReference>
<evidence type="ECO:0000256" key="2">
    <source>
        <dbReference type="PIRSR" id="PIRSR004789-51"/>
    </source>
</evidence>
<feature type="binding site" evidence="2">
    <location>
        <position position="158"/>
    </location>
    <ligand>
        <name>Fe cation</name>
        <dbReference type="ChEBI" id="CHEBI:24875"/>
        <label>2</label>
    </ligand>
</feature>
<dbReference type="Gene3D" id="3.60.21.10">
    <property type="match status" value="1"/>
</dbReference>
<keyword evidence="2" id="KW-0479">Metal-binding</keyword>
<protein>
    <submittedName>
        <fullName evidence="3">YmdB family metallophosphoesterase</fullName>
    </submittedName>
</protein>
<dbReference type="PANTHER" id="PTHR36303:SF1">
    <property type="entry name" value="2',3'-CYCLIC-NUCLEOTIDE 2'-PHOSPHODIESTERASE"/>
    <property type="match status" value="1"/>
</dbReference>
<dbReference type="Pfam" id="PF13277">
    <property type="entry name" value="YmdB"/>
    <property type="match status" value="1"/>
</dbReference>
<dbReference type="SUPFAM" id="SSF56300">
    <property type="entry name" value="Metallo-dependent phosphatases"/>
    <property type="match status" value="1"/>
</dbReference>
<feature type="binding site" evidence="2">
    <location>
        <position position="183"/>
    </location>
    <ligand>
        <name>Fe cation</name>
        <dbReference type="ChEBI" id="CHEBI:24875"/>
        <label>2</label>
    </ligand>
</feature>
<dbReference type="AlphaFoldDB" id="A0A939KQ69"/>
<feature type="binding site" evidence="2">
    <location>
        <position position="40"/>
    </location>
    <ligand>
        <name>Fe cation</name>
        <dbReference type="ChEBI" id="CHEBI:24875"/>
        <label>1</label>
    </ligand>
</feature>
<dbReference type="GO" id="GO:0046872">
    <property type="term" value="F:metal ion binding"/>
    <property type="evidence" value="ECO:0007669"/>
    <property type="project" value="UniProtKB-KW"/>
</dbReference>
<dbReference type="EMBL" id="JAFVMH010000002">
    <property type="protein sequence ID" value="MBO1324912.1"/>
    <property type="molecule type" value="Genomic_DNA"/>
</dbReference>
<evidence type="ECO:0000313" key="3">
    <source>
        <dbReference type="EMBL" id="MBO1324912.1"/>
    </source>
</evidence>
<dbReference type="PIRSF" id="PIRSF004789">
    <property type="entry name" value="DR1281"/>
    <property type="match status" value="1"/>
</dbReference>
<accession>A0A939KQ69</accession>
<dbReference type="PANTHER" id="PTHR36303">
    <property type="entry name" value="2',3'-CYCLIC-NUCLEOTIDE 2'-PHOSPHODIESTERASE"/>
    <property type="match status" value="1"/>
</dbReference>
<sequence length="276" mass="29411">MKILFLGDIVGRTGREAVLSRLPGLRQTLALDLVVVNAENASHGFGLSPAIGTSLFEAGVDVITLGNHAWDRRDLIGHIDAEPRIVRPLNYPPGTPGQGSVVVDLADGRRALVVNVMGRLFMDPLDDPFRSITDLLARHRMGAKAAGGTVQAVVVDIHAEATSEKWAFGHMLDGRASLVVGTHTHTPTADHRILAAGTAFQTDAGMCGDYDSVIGMVKEPAITRFVRKMPTERLQPAEGEATICGLMVQTDDSTGLAVRVAPLRQGGLLAQTLPDF</sequence>
<keyword evidence="4" id="KW-1185">Reference proteome</keyword>
<proteinExistence type="predicted"/>
<reference evidence="3" key="1">
    <citation type="submission" date="2021-03" db="EMBL/GenBank/DDBJ databases">
        <title>The complete genome sequence of Acetobacter sp. TBRC 12339.</title>
        <authorList>
            <person name="Charoenyingcharoen P."/>
            <person name="Yukphan P."/>
        </authorList>
    </citation>
    <scope>NUCLEOTIDE SEQUENCE</scope>
    <source>
        <strain evidence="3">TBRC 12339</strain>
    </source>
</reference>
<feature type="binding site" evidence="2">
    <location>
        <position position="185"/>
    </location>
    <ligand>
        <name>Fe cation</name>
        <dbReference type="ChEBI" id="CHEBI:24875"/>
        <label>1</label>
    </ligand>
</feature>
<dbReference type="RefSeq" id="WP_207845543.1">
    <property type="nucleotide sequence ID" value="NZ_JAFVMH010000002.1"/>
</dbReference>
<feature type="binding site" evidence="2">
    <location>
        <position position="39"/>
    </location>
    <ligand>
        <name>Fe cation</name>
        <dbReference type="ChEBI" id="CHEBI:24875"/>
        <label>2</label>
    </ligand>
</feature>
<organism evidence="3 4">
    <name type="scientific">Acetobacter garciniae</name>
    <dbReference type="NCBI Taxonomy" id="2817435"/>
    <lineage>
        <taxon>Bacteria</taxon>
        <taxon>Pseudomonadati</taxon>
        <taxon>Pseudomonadota</taxon>
        <taxon>Alphaproteobacteria</taxon>
        <taxon>Acetobacterales</taxon>
        <taxon>Acetobacteraceae</taxon>
        <taxon>Acetobacter</taxon>
    </lineage>
</organism>
<evidence type="ECO:0000313" key="4">
    <source>
        <dbReference type="Proteomes" id="UP000664073"/>
    </source>
</evidence>
<dbReference type="InterPro" id="IPR029052">
    <property type="entry name" value="Metallo-depent_PP-like"/>
</dbReference>
<feature type="binding site" evidence="2">
    <location>
        <position position="8"/>
    </location>
    <ligand>
        <name>Fe cation</name>
        <dbReference type="ChEBI" id="CHEBI:24875"/>
        <label>1</label>
    </ligand>
</feature>